<feature type="chain" id="PRO_5043420706" evidence="1">
    <location>
        <begin position="25"/>
        <end position="258"/>
    </location>
</feature>
<comment type="caution">
    <text evidence="3">The sequence shown here is derived from an EMBL/GenBank/DDBJ whole genome shotgun (WGS) entry which is preliminary data.</text>
</comment>
<gene>
    <name evidence="3" type="ORF">RBJ67_06160</name>
</gene>
<dbReference type="InterPro" id="IPR016147">
    <property type="entry name" value="Pili_assmbl_chaperone_N"/>
</dbReference>
<dbReference type="GO" id="GO:0030288">
    <property type="term" value="C:outer membrane-bounded periplasmic space"/>
    <property type="evidence" value="ECO:0007669"/>
    <property type="project" value="InterPro"/>
</dbReference>
<dbReference type="PANTHER" id="PTHR30251">
    <property type="entry name" value="PILUS ASSEMBLY CHAPERONE"/>
    <property type="match status" value="1"/>
</dbReference>
<evidence type="ECO:0000256" key="1">
    <source>
        <dbReference type="SAM" id="SignalP"/>
    </source>
</evidence>
<accession>A0AAW8H704</accession>
<organism evidence="3 4">
    <name type="scientific">Enterobacter soli</name>
    <dbReference type="NCBI Taxonomy" id="885040"/>
    <lineage>
        <taxon>Bacteria</taxon>
        <taxon>Pseudomonadati</taxon>
        <taxon>Pseudomonadota</taxon>
        <taxon>Gammaproteobacteria</taxon>
        <taxon>Enterobacterales</taxon>
        <taxon>Enterobacteriaceae</taxon>
        <taxon>Enterobacter</taxon>
    </lineage>
</organism>
<feature type="domain" description="Pili assembly chaperone N-terminal" evidence="2">
    <location>
        <begin position="27"/>
        <end position="144"/>
    </location>
</feature>
<evidence type="ECO:0000313" key="3">
    <source>
        <dbReference type="EMBL" id="MDQ2255724.1"/>
    </source>
</evidence>
<proteinExistence type="predicted"/>
<sequence>MRRPFLLVALWLLTLMLLSRYALAATLQVAPVTLDLDNDQRATAVYLTNSGNTPIHAQIRVYDWTQENGQDRLTQTDAVVSSPAMTSLAPGQQQLVRIIVLQPGARAQEQSYRLVIDELPAEAPDASHRNAVHFLLRYSIPVFIAGTQAPRSNDSALRCEVASSGATIQCHNTSDHHIRLSNVQALAADGQVVETLKGLAGYVLPGQMYVLTLKKTPRHPLSALRAWLNENHQPSKIDLHPFTAGVTSLARDSALSPR</sequence>
<dbReference type="AlphaFoldDB" id="A0AAW8H704"/>
<evidence type="ECO:0000313" key="4">
    <source>
        <dbReference type="Proteomes" id="UP001225042"/>
    </source>
</evidence>
<evidence type="ECO:0000259" key="2">
    <source>
        <dbReference type="Pfam" id="PF00345"/>
    </source>
</evidence>
<keyword evidence="1" id="KW-0732">Signal</keyword>
<dbReference type="Pfam" id="PF00345">
    <property type="entry name" value="PapD_N"/>
    <property type="match status" value="1"/>
</dbReference>
<dbReference type="PANTHER" id="PTHR30251:SF4">
    <property type="entry name" value="SLR1668 PROTEIN"/>
    <property type="match status" value="1"/>
</dbReference>
<dbReference type="InterPro" id="IPR050643">
    <property type="entry name" value="Periplasmic_pilus_chap"/>
</dbReference>
<protein>
    <submittedName>
        <fullName evidence="3">Fimbria/pilus periplasmic chaperone</fullName>
    </submittedName>
</protein>
<name>A0AAW8H704_9ENTR</name>
<dbReference type="Gene3D" id="2.60.40.10">
    <property type="entry name" value="Immunoglobulins"/>
    <property type="match status" value="1"/>
</dbReference>
<dbReference type="EMBL" id="JAVDKS010000002">
    <property type="protein sequence ID" value="MDQ2255724.1"/>
    <property type="molecule type" value="Genomic_DNA"/>
</dbReference>
<reference evidence="3 4" key="1">
    <citation type="submission" date="2023-08" db="EMBL/GenBank/DDBJ databases">
        <authorList>
            <person name="Dale J."/>
        </authorList>
    </citation>
    <scope>NUCLEOTIDE SEQUENCE [LARGE SCALE GENOMIC DNA]</scope>
    <source>
        <strain evidence="3 4">2023EL-00788</strain>
    </source>
</reference>
<dbReference type="GO" id="GO:0071555">
    <property type="term" value="P:cell wall organization"/>
    <property type="evidence" value="ECO:0007669"/>
    <property type="project" value="InterPro"/>
</dbReference>
<dbReference type="InterPro" id="IPR013783">
    <property type="entry name" value="Ig-like_fold"/>
</dbReference>
<keyword evidence="4" id="KW-1185">Reference proteome</keyword>
<feature type="signal peptide" evidence="1">
    <location>
        <begin position="1"/>
        <end position="24"/>
    </location>
</feature>
<dbReference type="Proteomes" id="UP001225042">
    <property type="component" value="Unassembled WGS sequence"/>
</dbReference>
<dbReference type="RefSeq" id="WP_306682653.1">
    <property type="nucleotide sequence ID" value="NZ_JAVDKR010000002.1"/>
</dbReference>
<dbReference type="InterPro" id="IPR008962">
    <property type="entry name" value="PapD-like_sf"/>
</dbReference>
<dbReference type="SUPFAM" id="SSF49354">
    <property type="entry name" value="PapD-like"/>
    <property type="match status" value="1"/>
</dbReference>